<dbReference type="PANTHER" id="PTHR47917">
    <property type="match status" value="1"/>
</dbReference>
<keyword evidence="2" id="KW-0436">Ligase</keyword>
<evidence type="ECO:0000313" key="2">
    <source>
        <dbReference type="EMBL" id="GAQ25593.1"/>
    </source>
</evidence>
<dbReference type="OrthoDB" id="950at2"/>
<evidence type="ECO:0000259" key="1">
    <source>
        <dbReference type="Pfam" id="PF01996"/>
    </source>
</evidence>
<accession>A0A0U9HFK2</accession>
<sequence length="516" mass="56049">MDKISLPTNTGVAAIGIKTGLIFPNDDITEIAADTVKPFVENDDIICVTEAVVARSQNRYISCSELAEDIQKKLNLQPKSTLAVISPIASRNRFALIMKAMAMATRGGKVIVQFSMPFDEVGNQVMDEEFATTRVRLKKVLKSLREARENTPQLNVLIREIIAALKLQELGYNIISIRKITGTGIADLTVKTPEGKLGVAEVTFANLQKAKDKVIEIKKDVEGAEIALAIGVDLGHHKVIVANAESAEEPKIYDYSSQLESYHDPDVVYIDELGSIKFSHPITGMDYRDLYLEMIKEGNAEGEVLFTNNPLKVYDRGYINGVCISAVHERDKLKELFASFGAMVPVITLKDMGPGPWGVIGSNVSDFEKGVLKLLPGDADGTADAIKTKIKETSGKDVEVLIFGDGAYKDPDTGIFEMADPRPAIGVSKGLKSAALRTGTKLKLQLDTLYNKGYTKEQIEDILKNKTDKVTGESLGTTPRNVTSIIGTLADLVAGSADAGTPIVLVRGFQYAKPNK</sequence>
<dbReference type="AlphaFoldDB" id="A0A0U9HFK2"/>
<evidence type="ECO:0000313" key="3">
    <source>
        <dbReference type="Proteomes" id="UP000062160"/>
    </source>
</evidence>
<dbReference type="Gene3D" id="3.30.1330.100">
    <property type="entry name" value="CofE-like"/>
    <property type="match status" value="1"/>
</dbReference>
<gene>
    <name evidence="2" type="ORF">TSYNT_8122</name>
</gene>
<dbReference type="STRING" id="224999.GCA_001485475_01623"/>
<reference evidence="2" key="1">
    <citation type="journal article" date="2016" name="Genome Announc.">
        <title>Draft Genome Sequence of the Syntrophic Lactate-Degrading Bacterium Tepidanaerobacter syntrophicus JLT.</title>
        <authorList>
            <person name="Matsuura N."/>
            <person name="Ohashi A."/>
            <person name="Tourlousse D.M."/>
            <person name="Sekiguchi Y."/>
        </authorList>
    </citation>
    <scope>NUCLEOTIDE SEQUENCE [LARGE SCALE GENOMIC DNA]</scope>
    <source>
        <strain evidence="2">JL</strain>
    </source>
</reference>
<feature type="domain" description="Coenzyme F420:L-glutamate ligase-like" evidence="1">
    <location>
        <begin position="16"/>
        <end position="508"/>
    </location>
</feature>
<organism evidence="2">
    <name type="scientific">Tepidanaerobacter syntrophicus</name>
    <dbReference type="NCBI Taxonomy" id="224999"/>
    <lineage>
        <taxon>Bacteria</taxon>
        <taxon>Bacillati</taxon>
        <taxon>Bacillota</taxon>
        <taxon>Clostridia</taxon>
        <taxon>Thermosediminibacterales</taxon>
        <taxon>Tepidanaerobacteraceae</taxon>
        <taxon>Tepidanaerobacter</taxon>
    </lineage>
</organism>
<dbReference type="Pfam" id="PF01996">
    <property type="entry name" value="F420_ligase"/>
    <property type="match status" value="1"/>
</dbReference>
<dbReference type="EMBL" id="DF977002">
    <property type="protein sequence ID" value="GAQ25593.1"/>
    <property type="molecule type" value="Genomic_DNA"/>
</dbReference>
<dbReference type="GO" id="GO:0052618">
    <property type="term" value="F:coenzyme F420-0:L-glutamate ligase activity"/>
    <property type="evidence" value="ECO:0007669"/>
    <property type="project" value="TreeGrafter"/>
</dbReference>
<dbReference type="SUPFAM" id="SSF144010">
    <property type="entry name" value="CofE-like"/>
    <property type="match status" value="1"/>
</dbReference>
<proteinExistence type="predicted"/>
<protein>
    <submittedName>
        <fullName evidence="2">F420-0:Gamma-glutamyl ligase</fullName>
    </submittedName>
</protein>
<dbReference type="InterPro" id="IPR002847">
    <property type="entry name" value="F420-0_gamma-glut_ligase-dom"/>
</dbReference>
<dbReference type="RefSeq" id="WP_059033003.1">
    <property type="nucleotide sequence ID" value="NZ_BSDN01000010.1"/>
</dbReference>
<dbReference type="PANTHER" id="PTHR47917:SF1">
    <property type="entry name" value="COENZYME F420:L-GLUTAMATE LIGASE"/>
    <property type="match status" value="1"/>
</dbReference>
<dbReference type="Proteomes" id="UP000062160">
    <property type="component" value="Unassembled WGS sequence"/>
</dbReference>
<name>A0A0U9HFK2_9FIRM</name>
<keyword evidence="3" id="KW-1185">Reference proteome</keyword>